<feature type="region of interest" description="Disordered" evidence="2">
    <location>
        <begin position="551"/>
        <end position="598"/>
    </location>
</feature>
<evidence type="ECO:0000256" key="1">
    <source>
        <dbReference type="PROSITE-ProRule" id="PRU00047"/>
    </source>
</evidence>
<keyword evidence="5" id="KW-1185">Reference proteome</keyword>
<dbReference type="GO" id="GO:0003676">
    <property type="term" value="F:nucleic acid binding"/>
    <property type="evidence" value="ECO:0007669"/>
    <property type="project" value="InterPro"/>
</dbReference>
<evidence type="ECO:0000256" key="2">
    <source>
        <dbReference type="SAM" id="MobiDB-lite"/>
    </source>
</evidence>
<name>A0A9P0H5L0_NEZVI</name>
<dbReference type="PANTHER" id="PTHR16195">
    <property type="entry name" value="ZINC FINGER CCHC DOMAIN CONTAINING PROTEIN"/>
    <property type="match status" value="1"/>
</dbReference>
<evidence type="ECO:0000259" key="3">
    <source>
        <dbReference type="PROSITE" id="PS50158"/>
    </source>
</evidence>
<protein>
    <recommendedName>
        <fullName evidence="3">CCHC-type domain-containing protein</fullName>
    </recommendedName>
</protein>
<accession>A0A9P0H5L0</accession>
<dbReference type="InterPro" id="IPR001878">
    <property type="entry name" value="Znf_CCHC"/>
</dbReference>
<feature type="compositionally biased region" description="Polar residues" evidence="2">
    <location>
        <begin position="589"/>
        <end position="598"/>
    </location>
</feature>
<evidence type="ECO:0000313" key="5">
    <source>
        <dbReference type="Proteomes" id="UP001152798"/>
    </source>
</evidence>
<feature type="region of interest" description="Disordered" evidence="2">
    <location>
        <begin position="244"/>
        <end position="285"/>
    </location>
</feature>
<dbReference type="InterPro" id="IPR042344">
    <property type="entry name" value="ZCCHC14"/>
</dbReference>
<dbReference type="GO" id="GO:0008270">
    <property type="term" value="F:zinc ion binding"/>
    <property type="evidence" value="ECO:0007669"/>
    <property type="project" value="UniProtKB-KW"/>
</dbReference>
<dbReference type="InterPro" id="IPR057327">
    <property type="entry name" value="Vts1_dom"/>
</dbReference>
<feature type="compositionally biased region" description="Basic residues" evidence="2">
    <location>
        <begin position="448"/>
        <end position="458"/>
    </location>
</feature>
<feature type="compositionally biased region" description="Low complexity" evidence="2">
    <location>
        <begin position="407"/>
        <end position="417"/>
    </location>
</feature>
<feature type="compositionally biased region" description="Low complexity" evidence="2">
    <location>
        <begin position="249"/>
        <end position="259"/>
    </location>
</feature>
<dbReference type="PROSITE" id="PS50158">
    <property type="entry name" value="ZF_CCHC"/>
    <property type="match status" value="1"/>
</dbReference>
<evidence type="ECO:0000313" key="4">
    <source>
        <dbReference type="EMBL" id="CAH1395838.1"/>
    </source>
</evidence>
<keyword evidence="1" id="KW-0862">Zinc</keyword>
<organism evidence="4 5">
    <name type="scientific">Nezara viridula</name>
    <name type="common">Southern green stink bug</name>
    <name type="synonym">Cimex viridulus</name>
    <dbReference type="NCBI Taxonomy" id="85310"/>
    <lineage>
        <taxon>Eukaryota</taxon>
        <taxon>Metazoa</taxon>
        <taxon>Ecdysozoa</taxon>
        <taxon>Arthropoda</taxon>
        <taxon>Hexapoda</taxon>
        <taxon>Insecta</taxon>
        <taxon>Pterygota</taxon>
        <taxon>Neoptera</taxon>
        <taxon>Paraneoptera</taxon>
        <taxon>Hemiptera</taxon>
        <taxon>Heteroptera</taxon>
        <taxon>Panheteroptera</taxon>
        <taxon>Pentatomomorpha</taxon>
        <taxon>Pentatomoidea</taxon>
        <taxon>Pentatomidae</taxon>
        <taxon>Pentatominae</taxon>
        <taxon>Nezara</taxon>
    </lineage>
</organism>
<feature type="domain" description="CCHC-type" evidence="3">
    <location>
        <begin position="590"/>
        <end position="605"/>
    </location>
</feature>
<feature type="region of interest" description="Disordered" evidence="2">
    <location>
        <begin position="406"/>
        <end position="498"/>
    </location>
</feature>
<proteinExistence type="predicted"/>
<dbReference type="Pfam" id="PF26034">
    <property type="entry name" value="PHAT_SMAUG"/>
    <property type="match status" value="1"/>
</dbReference>
<dbReference type="PANTHER" id="PTHR16195:SF16">
    <property type="entry name" value="ZINC FINGER CCHC DOMAIN-CONTAINING PROTEIN 14"/>
    <property type="match status" value="1"/>
</dbReference>
<gene>
    <name evidence="4" type="ORF">NEZAVI_LOCUS6040</name>
</gene>
<sequence length="639" mass="70515">MVCKKDVVTWFKGLKSYKRTDVMCTLLNLCLPFELRFLGTCLEHLGKRDFHELRQSENEANNISDLSSPELLCLSSQQVRTKLAVYVSLLHSCNYSCSNSIYKILTKNEDIHTVLKNCSDDAALDDLLLIYTLAINHPGFSYEQKLNLEKVYSQLQEEERRIYVQTANRNKSNYVAGNSQENVLDKPPPQIQNYHHTCVTYDDHLIGVTTNPGQCPPIPPNPHHFGGDVTTVAGYPFTFPWSYPPPQDSPLSRNSSPNSGSPPPSRVKFPPPRVPHPPPSSDQLRESISKELPAFATSLNPFSYEQLSRMGDGDLREIGLGPDAVAQLRAILNRQTNGIGSTDVKKKIEPPSDLEQTQTIRRYPAEPMTLYPTGVFSCYTLPANTRKYQPFYPVPHQQLDFRQMRISEPSSSDESSPGTPPPHVEGVIQDERLVGGGGGGGTEERRGGGRGRSRHHPPGRPAVPRARGPHPDSRRREVNMSNGAGGNGNADPATSGFYPPHGYLPHQYVRTPYPGGFPGGGAAGFMRPYAPFQQPNGELVYTYQPPPGGFPIASYSIPQGSQVLQQPPPPPQQQQPQVPPKPHQPPPTSCYNCGSQSHSAIDCPEATIEEVTKLGQYRLDYSGGYQKTSGVEQHVPADK</sequence>
<keyword evidence="1" id="KW-0479">Metal-binding</keyword>
<dbReference type="Pfam" id="PF25479">
    <property type="entry name" value="Vts1"/>
    <property type="match status" value="1"/>
</dbReference>
<dbReference type="AlphaFoldDB" id="A0A9P0H5L0"/>
<feature type="compositionally biased region" description="Basic and acidic residues" evidence="2">
    <location>
        <begin position="469"/>
        <end position="478"/>
    </location>
</feature>
<reference evidence="4" key="1">
    <citation type="submission" date="2022-01" db="EMBL/GenBank/DDBJ databases">
        <authorList>
            <person name="King R."/>
        </authorList>
    </citation>
    <scope>NUCLEOTIDE SEQUENCE</scope>
</reference>
<keyword evidence="1" id="KW-0863">Zinc-finger</keyword>
<dbReference type="OrthoDB" id="6361509at2759"/>
<dbReference type="Proteomes" id="UP001152798">
    <property type="component" value="Chromosome 3"/>
</dbReference>
<dbReference type="EMBL" id="OV725079">
    <property type="protein sequence ID" value="CAH1395838.1"/>
    <property type="molecule type" value="Genomic_DNA"/>
</dbReference>
<dbReference type="SMART" id="SM00343">
    <property type="entry name" value="ZnF_C2HC"/>
    <property type="match status" value="1"/>
</dbReference>
<feature type="compositionally biased region" description="Pro residues" evidence="2">
    <location>
        <begin position="566"/>
        <end position="588"/>
    </location>
</feature>
<dbReference type="InterPro" id="IPR058599">
    <property type="entry name" value="PHAT_Smg/ZCCHC2-like"/>
</dbReference>
<feature type="compositionally biased region" description="Pro residues" evidence="2">
    <location>
        <begin position="260"/>
        <end position="280"/>
    </location>
</feature>